<evidence type="ECO:0000313" key="1">
    <source>
        <dbReference type="EMBL" id="GEL95659.1"/>
    </source>
</evidence>
<sequence length="241" mass="26553">MFSHESAAALWNLPVLPQMVGGVEPAPVAHVVEPWRGGGSSTASLRVHSSTTAPNVVERDGRCLTSLADTVLALARDRSWVAGVAAADAALRKRTVTREELFERLADFRGASGVRKASRVIAFADPRAASAGESVSRARMHELGLAPPELQKQFDDATGPIGLVDFWWSKQRLVGEFDGRMKYRVGGIVDYRAVEQRVWEEKRREDRLRATGVLVTRWTWAEAMDLQRFLAHLTAAGVPRL</sequence>
<comment type="caution">
    <text evidence="1">The sequence shown here is derived from an EMBL/GenBank/DDBJ whole genome shotgun (WGS) entry which is preliminary data.</text>
</comment>
<proteinExistence type="predicted"/>
<dbReference type="EMBL" id="BJWG01000010">
    <property type="protein sequence ID" value="GEL95659.1"/>
    <property type="molecule type" value="Genomic_DNA"/>
</dbReference>
<gene>
    <name evidence="1" type="ORF">CCO02nite_23170</name>
</gene>
<dbReference type="Proteomes" id="UP000321720">
    <property type="component" value="Unassembled WGS sequence"/>
</dbReference>
<evidence type="ECO:0008006" key="3">
    <source>
        <dbReference type="Google" id="ProtNLM"/>
    </source>
</evidence>
<organism evidence="1 2">
    <name type="scientific">Cellulomonas composti</name>
    <dbReference type="NCBI Taxonomy" id="266130"/>
    <lineage>
        <taxon>Bacteria</taxon>
        <taxon>Bacillati</taxon>
        <taxon>Actinomycetota</taxon>
        <taxon>Actinomycetes</taxon>
        <taxon>Micrococcales</taxon>
        <taxon>Cellulomonadaceae</taxon>
        <taxon>Cellulomonas</taxon>
    </lineage>
</organism>
<keyword evidence="2" id="KW-1185">Reference proteome</keyword>
<name>A0A511JCZ5_9CELL</name>
<evidence type="ECO:0000313" key="2">
    <source>
        <dbReference type="Proteomes" id="UP000321720"/>
    </source>
</evidence>
<accession>A0A511JCZ5</accession>
<dbReference type="AlphaFoldDB" id="A0A511JCZ5"/>
<protein>
    <recommendedName>
        <fullName evidence="3">AbiEi antitoxin C-terminal domain-containing protein</fullName>
    </recommendedName>
</protein>
<dbReference type="RefSeq" id="WP_146843293.1">
    <property type="nucleotide sequence ID" value="NZ_BJWG01000010.1"/>
</dbReference>
<dbReference type="OrthoDB" id="5517693at2"/>
<reference evidence="1 2" key="1">
    <citation type="submission" date="2019-07" db="EMBL/GenBank/DDBJ databases">
        <title>Whole genome shotgun sequence of Cellulomonas composti NBRC 100758.</title>
        <authorList>
            <person name="Hosoyama A."/>
            <person name="Uohara A."/>
            <person name="Ohji S."/>
            <person name="Ichikawa N."/>
        </authorList>
    </citation>
    <scope>NUCLEOTIDE SEQUENCE [LARGE SCALE GENOMIC DNA]</scope>
    <source>
        <strain evidence="1 2">NBRC 100758</strain>
    </source>
</reference>